<dbReference type="SUPFAM" id="SSF55031">
    <property type="entry name" value="Bacterial exopeptidase dimerisation domain"/>
    <property type="match status" value="1"/>
</dbReference>
<dbReference type="Gene3D" id="3.30.70.360">
    <property type="match status" value="1"/>
</dbReference>
<evidence type="ECO:0000256" key="3">
    <source>
        <dbReference type="ARBA" id="ARBA00006247"/>
    </source>
</evidence>
<comment type="caution">
    <text evidence="9">The sequence shown here is derived from an EMBL/GenBank/DDBJ whole genome shotgun (WGS) entry which is preliminary data.</text>
</comment>
<evidence type="ECO:0000256" key="2">
    <source>
        <dbReference type="ARBA" id="ARBA00001947"/>
    </source>
</evidence>
<feature type="domain" description="Peptidase M20 dimerisation" evidence="8">
    <location>
        <begin position="218"/>
        <end position="328"/>
    </location>
</feature>
<dbReference type="InterPro" id="IPR050072">
    <property type="entry name" value="Peptidase_M20A"/>
</dbReference>
<evidence type="ECO:0000256" key="1">
    <source>
        <dbReference type="ARBA" id="ARBA00001941"/>
    </source>
</evidence>
<evidence type="ECO:0000259" key="8">
    <source>
        <dbReference type="Pfam" id="PF07687"/>
    </source>
</evidence>
<dbReference type="Pfam" id="PF01546">
    <property type="entry name" value="Peptidase_M20"/>
    <property type="match status" value="1"/>
</dbReference>
<sequence length="437" mass="45545">MRGCDRRALGEGRTGSVLSDEEAAALAEIDEAALARTLRELIAVPSVTGSPAESELQHLLAARLERLGLDTDLWSMDLPALRADPDFPGTEAPRDEAWGLVGTTPDGGDGPTLILQGHVDVVPPGDLGAWDGDPFTPRVTGDVVHGRGACDMKAGLAAHLAALAAIRAAGIRLRGRIAVHFVVGEEDGGLGAFGTLRRGHRGDACVIAEPTAGTLITANAGALTFRVTVPGRAAHASSRERGVSAIDAYLPLHRALARLETVRNTDPDPLLAEYPIPYALSVGTVRSGDWASSVPDLLVAEGRLGVRLDEDPAEARHALEQCVAEAGATDPWLRDHPPTVTWPGGQFAPGRLPPGHPLPGILRGAWADTTGGPALRERGATYGSDLRLYAGAGIPTLQFGPGDIQVAHSAAERVSLREVVAVTRALVVGALRVVGTK</sequence>
<accession>A0ABQ2X1W8</accession>
<keyword evidence="7" id="KW-0170">Cobalt</keyword>
<proteinExistence type="inferred from homology"/>
<protein>
    <submittedName>
        <fullName evidence="9">Acetylornithine deacetylase</fullName>
    </submittedName>
</protein>
<dbReference type="InterPro" id="IPR010182">
    <property type="entry name" value="ArgE/DapE"/>
</dbReference>
<comment type="cofactor">
    <cofactor evidence="1">
        <name>Co(2+)</name>
        <dbReference type="ChEBI" id="CHEBI:48828"/>
    </cofactor>
</comment>
<reference evidence="10" key="1">
    <citation type="journal article" date="2019" name="Int. J. Syst. Evol. Microbiol.">
        <title>The Global Catalogue of Microorganisms (GCM) 10K type strain sequencing project: providing services to taxonomists for standard genome sequencing and annotation.</title>
        <authorList>
            <consortium name="The Broad Institute Genomics Platform"/>
            <consortium name="The Broad Institute Genome Sequencing Center for Infectious Disease"/>
            <person name="Wu L."/>
            <person name="Ma J."/>
        </authorList>
    </citation>
    <scope>NUCLEOTIDE SEQUENCE [LARGE SCALE GENOMIC DNA]</scope>
    <source>
        <strain evidence="10">JCM 4866</strain>
    </source>
</reference>
<keyword evidence="4" id="KW-0479">Metal-binding</keyword>
<evidence type="ECO:0000313" key="10">
    <source>
        <dbReference type="Proteomes" id="UP000617743"/>
    </source>
</evidence>
<evidence type="ECO:0000256" key="5">
    <source>
        <dbReference type="ARBA" id="ARBA00022801"/>
    </source>
</evidence>
<evidence type="ECO:0000256" key="4">
    <source>
        <dbReference type="ARBA" id="ARBA00022723"/>
    </source>
</evidence>
<name>A0ABQ2X1W8_9ACTN</name>
<dbReference type="PANTHER" id="PTHR43808:SF25">
    <property type="entry name" value="PEPTIDASE M20 DIMERISATION DOMAIN-CONTAINING PROTEIN"/>
    <property type="match status" value="1"/>
</dbReference>
<comment type="similarity">
    <text evidence="3">Belongs to the peptidase M20A family.</text>
</comment>
<dbReference type="Gene3D" id="3.40.630.10">
    <property type="entry name" value="Zn peptidases"/>
    <property type="match status" value="1"/>
</dbReference>
<dbReference type="InterPro" id="IPR011650">
    <property type="entry name" value="Peptidase_M20_dimer"/>
</dbReference>
<keyword evidence="6" id="KW-0862">Zinc</keyword>
<comment type="cofactor">
    <cofactor evidence="2">
        <name>Zn(2+)</name>
        <dbReference type="ChEBI" id="CHEBI:29105"/>
    </cofactor>
</comment>
<gene>
    <name evidence="9" type="ORF">GCM10010383_23240</name>
</gene>
<dbReference type="PANTHER" id="PTHR43808">
    <property type="entry name" value="ACETYLORNITHINE DEACETYLASE"/>
    <property type="match status" value="1"/>
</dbReference>
<dbReference type="Proteomes" id="UP000617743">
    <property type="component" value="Unassembled WGS sequence"/>
</dbReference>
<organism evidence="9 10">
    <name type="scientific">Streptomyces lomondensis</name>
    <dbReference type="NCBI Taxonomy" id="68229"/>
    <lineage>
        <taxon>Bacteria</taxon>
        <taxon>Bacillati</taxon>
        <taxon>Actinomycetota</taxon>
        <taxon>Actinomycetes</taxon>
        <taxon>Kitasatosporales</taxon>
        <taxon>Streptomycetaceae</taxon>
        <taxon>Streptomyces</taxon>
    </lineage>
</organism>
<dbReference type="EMBL" id="BMWC01000002">
    <property type="protein sequence ID" value="GGW92635.1"/>
    <property type="molecule type" value="Genomic_DNA"/>
</dbReference>
<evidence type="ECO:0000256" key="7">
    <source>
        <dbReference type="ARBA" id="ARBA00023285"/>
    </source>
</evidence>
<evidence type="ECO:0000256" key="6">
    <source>
        <dbReference type="ARBA" id="ARBA00022833"/>
    </source>
</evidence>
<dbReference type="InterPro" id="IPR002933">
    <property type="entry name" value="Peptidase_M20"/>
</dbReference>
<dbReference type="Pfam" id="PF07687">
    <property type="entry name" value="M20_dimer"/>
    <property type="match status" value="1"/>
</dbReference>
<dbReference type="NCBIfam" id="TIGR01910">
    <property type="entry name" value="DapE-ArgE"/>
    <property type="match status" value="1"/>
</dbReference>
<keyword evidence="10" id="KW-1185">Reference proteome</keyword>
<dbReference type="InterPro" id="IPR036264">
    <property type="entry name" value="Bact_exopeptidase_dim_dom"/>
</dbReference>
<dbReference type="SUPFAM" id="SSF53187">
    <property type="entry name" value="Zn-dependent exopeptidases"/>
    <property type="match status" value="1"/>
</dbReference>
<evidence type="ECO:0000313" key="9">
    <source>
        <dbReference type="EMBL" id="GGW92635.1"/>
    </source>
</evidence>
<keyword evidence="5" id="KW-0378">Hydrolase</keyword>